<sequence>MKEYVRRKLLFSLLITTFILPAYHVKAESNTIKPIEWDSFSSINPMDDDSVRIKKILLNSTQYGLTTWWNEEMEFVSQKGQYLDMGGTGENAIRRPAAMSLGIAASLAFDVYDSSETGVSEFGAELKAEKLISSLAYRHKSNSPDGWGDAWQSAHWAYFAGFAGWLLWEDLSSQDQEYIKEMVEYEADRFLDYEVTYWKDESGRIIFEGDTKAEENAWNAQLLQLATAMMPNHENYLEWMNKNIELMISSAAVPSDLENDELLHGRQVKDWISGSNINEDGTAINHGFLHPDYMEFIAFNNTSGLHYALAGLTIPKAAFHHSDLVYSSLSQVSFESPPYESPGGTIYREGSSDIYYPEGNDWGTSRRMQFAVLDIFADVFHYGDMAERNGGYWEPFHAEMVLAMQKRHEDGRTYDERWEDTYSGREEWIAHHAAWAWIAKWVDVNAELCISNSSYSVMYEETEEMRCTKVPKTIFPDASPPHSPRTLPSLFDKTFIWNNLP</sequence>
<evidence type="ECO:0000313" key="1">
    <source>
        <dbReference type="EMBL" id="TYS17669.1"/>
    </source>
</evidence>
<dbReference type="Proteomes" id="UP000322267">
    <property type="component" value="Unassembled WGS sequence"/>
</dbReference>
<dbReference type="OrthoDB" id="1099523at2"/>
<accession>A0A5D4NUX0</accession>
<comment type="caution">
    <text evidence="1">The sequence shown here is derived from an EMBL/GenBank/DDBJ whole genome shotgun (WGS) entry which is preliminary data.</text>
</comment>
<dbReference type="EMBL" id="VTEI01000003">
    <property type="protein sequence ID" value="TYS17669.1"/>
    <property type="molecule type" value="Genomic_DNA"/>
</dbReference>
<name>A0A5D4NUX0_9BACI</name>
<gene>
    <name evidence="1" type="ORF">FZC78_07355</name>
</gene>
<proteinExistence type="predicted"/>
<dbReference type="AlphaFoldDB" id="A0A5D4NUX0"/>
<protein>
    <submittedName>
        <fullName evidence="1">Uncharacterized protein</fullName>
    </submittedName>
</protein>
<evidence type="ECO:0000313" key="2">
    <source>
        <dbReference type="Proteomes" id="UP000322267"/>
    </source>
</evidence>
<reference evidence="1 2" key="1">
    <citation type="submission" date="2019-08" db="EMBL/GenBank/DDBJ databases">
        <title>Bacillus genomes from the desert of Cuatro Cienegas, Coahuila.</title>
        <authorList>
            <person name="Olmedo-Alvarez G."/>
        </authorList>
    </citation>
    <scope>NUCLEOTIDE SEQUENCE [LARGE SCALE GENOMIC DNA]</scope>
    <source>
        <strain evidence="1 2">CH34_1T</strain>
    </source>
</reference>
<dbReference type="RefSeq" id="WP_148939003.1">
    <property type="nucleotide sequence ID" value="NZ_VTEI01000003.1"/>
</dbReference>
<organism evidence="1 2">
    <name type="scientific">Rossellomorea vietnamensis</name>
    <dbReference type="NCBI Taxonomy" id="218284"/>
    <lineage>
        <taxon>Bacteria</taxon>
        <taxon>Bacillati</taxon>
        <taxon>Bacillota</taxon>
        <taxon>Bacilli</taxon>
        <taxon>Bacillales</taxon>
        <taxon>Bacillaceae</taxon>
        <taxon>Rossellomorea</taxon>
    </lineage>
</organism>